<keyword evidence="3" id="KW-1185">Reference proteome</keyword>
<feature type="transmembrane region" description="Helical" evidence="1">
    <location>
        <begin position="150"/>
        <end position="169"/>
    </location>
</feature>
<evidence type="ECO:0000313" key="2">
    <source>
        <dbReference type="EMBL" id="GAA5173055.1"/>
    </source>
</evidence>
<feature type="transmembrane region" description="Helical" evidence="1">
    <location>
        <begin position="111"/>
        <end position="138"/>
    </location>
</feature>
<reference evidence="3" key="1">
    <citation type="journal article" date="2019" name="Int. J. Syst. Evol. Microbiol.">
        <title>The Global Catalogue of Microorganisms (GCM) 10K type strain sequencing project: providing services to taxonomists for standard genome sequencing and annotation.</title>
        <authorList>
            <consortium name="The Broad Institute Genomics Platform"/>
            <consortium name="The Broad Institute Genome Sequencing Center for Infectious Disease"/>
            <person name="Wu L."/>
            <person name="Ma J."/>
        </authorList>
    </citation>
    <scope>NUCLEOTIDE SEQUENCE [LARGE SCALE GENOMIC DNA]</scope>
    <source>
        <strain evidence="3">JCM 18303</strain>
    </source>
</reference>
<sequence length="260" mass="28201">MGTVQIGAVTSTEHLQQLHTVRTELDRLERLITEPITSNDGETLPAWLRVTRGESHWPVVAMIALAIGLQLALPDRLLPPHWWLLPGIEVVLLVALVVANPSRFDRESRALRLGSLTLTGVLSVANGWSAALLAASMITGQGGSEAGPLLAAGAAIWLTNVIAFALWYWQFDRGGPAARALARKRNPDFLFAQMGNADLVDPNWEPRLVDYLYVSFTNATAFSPADAPLSRWAKLTTLTQAMISLVTVALILARAVGVLR</sequence>
<evidence type="ECO:0000256" key="1">
    <source>
        <dbReference type="SAM" id="Phobius"/>
    </source>
</evidence>
<proteinExistence type="predicted"/>
<name>A0ABP9R8F3_9PSEU</name>
<dbReference type="EMBL" id="BAABJP010000055">
    <property type="protein sequence ID" value="GAA5173055.1"/>
    <property type="molecule type" value="Genomic_DNA"/>
</dbReference>
<gene>
    <name evidence="2" type="ORF">GCM10023321_73850</name>
</gene>
<dbReference type="Proteomes" id="UP001428817">
    <property type="component" value="Unassembled WGS sequence"/>
</dbReference>
<keyword evidence="1" id="KW-0472">Membrane</keyword>
<evidence type="ECO:0008006" key="4">
    <source>
        <dbReference type="Google" id="ProtNLM"/>
    </source>
</evidence>
<feature type="transmembrane region" description="Helical" evidence="1">
    <location>
        <begin position="80"/>
        <end position="99"/>
    </location>
</feature>
<protein>
    <recommendedName>
        <fullName evidence="4">DUF1345 domain-containing protein</fullName>
    </recommendedName>
</protein>
<accession>A0ABP9R8F3</accession>
<feature type="transmembrane region" description="Helical" evidence="1">
    <location>
        <begin position="241"/>
        <end position="259"/>
    </location>
</feature>
<keyword evidence="1" id="KW-0812">Transmembrane</keyword>
<keyword evidence="1" id="KW-1133">Transmembrane helix</keyword>
<feature type="transmembrane region" description="Helical" evidence="1">
    <location>
        <begin position="57"/>
        <end position="74"/>
    </location>
</feature>
<evidence type="ECO:0000313" key="3">
    <source>
        <dbReference type="Proteomes" id="UP001428817"/>
    </source>
</evidence>
<comment type="caution">
    <text evidence="2">The sequence shown here is derived from an EMBL/GenBank/DDBJ whole genome shotgun (WGS) entry which is preliminary data.</text>
</comment>
<organism evidence="2 3">
    <name type="scientific">Pseudonocardia eucalypti</name>
    <dbReference type="NCBI Taxonomy" id="648755"/>
    <lineage>
        <taxon>Bacteria</taxon>
        <taxon>Bacillati</taxon>
        <taxon>Actinomycetota</taxon>
        <taxon>Actinomycetes</taxon>
        <taxon>Pseudonocardiales</taxon>
        <taxon>Pseudonocardiaceae</taxon>
        <taxon>Pseudonocardia</taxon>
    </lineage>
</organism>